<proteinExistence type="inferred from homology"/>
<dbReference type="InterPro" id="IPR017853">
    <property type="entry name" value="GH"/>
</dbReference>
<comment type="similarity">
    <text evidence="1">Belongs to the glycosyl hydrolase 31 family.</text>
</comment>
<name>T1D5K8_9ZZZZ</name>
<reference evidence="4" key="1">
    <citation type="submission" date="2013-08" db="EMBL/GenBank/DDBJ databases">
        <authorList>
            <person name="Mendez C."/>
            <person name="Richter M."/>
            <person name="Ferrer M."/>
            <person name="Sanchez J."/>
        </authorList>
    </citation>
    <scope>NUCLEOTIDE SEQUENCE</scope>
</reference>
<evidence type="ECO:0000259" key="2">
    <source>
        <dbReference type="Pfam" id="PF01055"/>
    </source>
</evidence>
<comment type="caution">
    <text evidence="4">The sequence shown here is derived from an EMBL/GenBank/DDBJ whole genome shotgun (WGS) entry which is preliminary data.</text>
</comment>
<dbReference type="SUPFAM" id="SSF51011">
    <property type="entry name" value="Glycosyl hydrolase domain"/>
    <property type="match status" value="1"/>
</dbReference>
<dbReference type="Pfam" id="PF21365">
    <property type="entry name" value="Glyco_hydro_31_3rd"/>
    <property type="match status" value="1"/>
</dbReference>
<evidence type="ECO:0000313" key="4">
    <source>
        <dbReference type="EMBL" id="EQD76779.1"/>
    </source>
</evidence>
<feature type="domain" description="Glycosyl hydrolase family 31 C-terminal" evidence="3">
    <location>
        <begin position="157"/>
        <end position="242"/>
    </location>
</feature>
<feature type="domain" description="Glycoside hydrolase family 31 TIM barrel" evidence="2">
    <location>
        <begin position="3"/>
        <end position="147"/>
    </location>
</feature>
<dbReference type="InterPro" id="IPR048395">
    <property type="entry name" value="Glyco_hydro_31_C"/>
</dbReference>
<reference evidence="4" key="2">
    <citation type="journal article" date="2014" name="ISME J.">
        <title>Microbial stratification in low pH oxic and suboxic macroscopic growths along an acid mine drainage.</title>
        <authorList>
            <person name="Mendez-Garcia C."/>
            <person name="Mesa V."/>
            <person name="Sprenger R.R."/>
            <person name="Richter M."/>
            <person name="Diez M.S."/>
            <person name="Solano J."/>
            <person name="Bargiela R."/>
            <person name="Golyshina O.V."/>
            <person name="Manteca A."/>
            <person name="Ramos J.L."/>
            <person name="Gallego J.R."/>
            <person name="Llorente I."/>
            <person name="Martins Dos Santos V.A."/>
            <person name="Jensen O.N."/>
            <person name="Pelaez A.I."/>
            <person name="Sanchez J."/>
            <person name="Ferrer M."/>
        </authorList>
    </citation>
    <scope>NUCLEOTIDE SEQUENCE</scope>
</reference>
<evidence type="ECO:0000256" key="1">
    <source>
        <dbReference type="ARBA" id="ARBA00007806"/>
    </source>
</evidence>
<dbReference type="GO" id="GO:0005975">
    <property type="term" value="P:carbohydrate metabolic process"/>
    <property type="evidence" value="ECO:0007669"/>
    <property type="project" value="InterPro"/>
</dbReference>
<evidence type="ECO:0000259" key="3">
    <source>
        <dbReference type="Pfam" id="PF21365"/>
    </source>
</evidence>
<feature type="non-terminal residue" evidence="4">
    <location>
        <position position="267"/>
    </location>
</feature>
<dbReference type="GO" id="GO:0004553">
    <property type="term" value="F:hydrolase activity, hydrolyzing O-glycosyl compounds"/>
    <property type="evidence" value="ECO:0007669"/>
    <property type="project" value="InterPro"/>
</dbReference>
<organism evidence="4">
    <name type="scientific">mine drainage metagenome</name>
    <dbReference type="NCBI Taxonomy" id="410659"/>
    <lineage>
        <taxon>unclassified sequences</taxon>
        <taxon>metagenomes</taxon>
        <taxon>ecological metagenomes</taxon>
    </lineage>
</organism>
<dbReference type="EMBL" id="AUZX01002398">
    <property type="protein sequence ID" value="EQD76779.1"/>
    <property type="molecule type" value="Genomic_DNA"/>
</dbReference>
<dbReference type="SUPFAM" id="SSF51445">
    <property type="entry name" value="(Trans)glycosidases"/>
    <property type="match status" value="1"/>
</dbReference>
<dbReference type="InterPro" id="IPR013780">
    <property type="entry name" value="Glyco_hydro_b"/>
</dbReference>
<sequence>CGVYHGNLRFRPHRRVFILSRSGFAGLQRCGAAVWSGDVASRWADLKNQIAAGISYSISGLPNWTMDIGGYDPESRYVHPDAANRAEWRELYTRWFEFGAFCPIFRSHGQPPFREIYNISPPGTKIYDILASYDRLRYRLMPYIYTLAGDTWLRNGTIMQALEMDFPHDPRVRSIATEYMFGPAFLVSPVYHYRARSWTVYLPAGTPWYDFFTNRMYRGGRRVTVAAPLAQMPLFVRAGAIVPTGPAIQYTGERPGAPITLEVYDRA</sequence>
<gene>
    <name evidence="4" type="ORF">B1A_03250</name>
</gene>
<keyword evidence="4" id="KW-0378">Hydrolase</keyword>
<dbReference type="InterPro" id="IPR051816">
    <property type="entry name" value="Glycosyl_Hydrolase_31"/>
</dbReference>
<dbReference type="PANTHER" id="PTHR43863:SF2">
    <property type="entry name" value="MALTASE-GLUCOAMYLASE"/>
    <property type="match status" value="1"/>
</dbReference>
<accession>T1D5K8</accession>
<feature type="non-terminal residue" evidence="4">
    <location>
        <position position="1"/>
    </location>
</feature>
<dbReference type="PANTHER" id="PTHR43863">
    <property type="entry name" value="HYDROLASE, PUTATIVE (AFU_ORTHOLOGUE AFUA_1G03140)-RELATED"/>
    <property type="match status" value="1"/>
</dbReference>
<dbReference type="InterPro" id="IPR000322">
    <property type="entry name" value="Glyco_hydro_31_TIM"/>
</dbReference>
<protein>
    <submittedName>
        <fullName evidence="4">Family 31 glycoside hydrolase</fullName>
    </submittedName>
</protein>
<dbReference type="Gene3D" id="2.60.40.1180">
    <property type="entry name" value="Golgi alpha-mannosidase II"/>
    <property type="match status" value="1"/>
</dbReference>
<dbReference type="Gene3D" id="3.20.20.80">
    <property type="entry name" value="Glycosidases"/>
    <property type="match status" value="1"/>
</dbReference>
<dbReference type="Pfam" id="PF01055">
    <property type="entry name" value="Glyco_hydro_31_2nd"/>
    <property type="match status" value="1"/>
</dbReference>
<dbReference type="AlphaFoldDB" id="T1D5K8"/>